<dbReference type="InterPro" id="IPR003594">
    <property type="entry name" value="HATPase_dom"/>
</dbReference>
<dbReference type="PROSITE" id="PS50109">
    <property type="entry name" value="HIS_KIN"/>
    <property type="match status" value="1"/>
</dbReference>
<keyword evidence="6" id="KW-0067">ATP-binding</keyword>
<dbReference type="Gene3D" id="3.40.50.2300">
    <property type="match status" value="2"/>
</dbReference>
<evidence type="ECO:0000256" key="1">
    <source>
        <dbReference type="ARBA" id="ARBA00000085"/>
    </source>
</evidence>
<keyword evidence="3" id="KW-0808">Transferase</keyword>
<dbReference type="SUPFAM" id="SSF52172">
    <property type="entry name" value="CheY-like"/>
    <property type="match status" value="2"/>
</dbReference>
<dbReference type="PANTHER" id="PTHR43065">
    <property type="entry name" value="SENSOR HISTIDINE KINASE"/>
    <property type="match status" value="1"/>
</dbReference>
<dbReference type="InterPro" id="IPR036890">
    <property type="entry name" value="HATPase_C_sf"/>
</dbReference>
<dbReference type="AlphaFoldDB" id="A0A7G9TAN7"/>
<dbReference type="Proteomes" id="UP000515838">
    <property type="component" value="Chromosome"/>
</dbReference>
<name>A0A7G9TAN7_PSEMX</name>
<feature type="domain" description="Histidine kinase" evidence="9">
    <location>
        <begin position="158"/>
        <end position="369"/>
    </location>
</feature>
<dbReference type="InterPro" id="IPR001789">
    <property type="entry name" value="Sig_transdc_resp-reg_receiver"/>
</dbReference>
<dbReference type="SUPFAM" id="SSF47384">
    <property type="entry name" value="Homodimeric domain of signal transducing histidine kinase"/>
    <property type="match status" value="1"/>
</dbReference>
<dbReference type="Gene3D" id="1.10.287.130">
    <property type="match status" value="1"/>
</dbReference>
<evidence type="ECO:0000259" key="9">
    <source>
        <dbReference type="PROSITE" id="PS50109"/>
    </source>
</evidence>
<protein>
    <recommendedName>
        <fullName evidence="2">histidine kinase</fullName>
        <ecNumber evidence="2">2.7.13.3</ecNumber>
    </recommendedName>
</protein>
<evidence type="ECO:0000256" key="5">
    <source>
        <dbReference type="ARBA" id="ARBA00022777"/>
    </source>
</evidence>
<organism evidence="11 12">
    <name type="scientific">Pseudoxanthomonas mexicana</name>
    <dbReference type="NCBI Taxonomy" id="128785"/>
    <lineage>
        <taxon>Bacteria</taxon>
        <taxon>Pseudomonadati</taxon>
        <taxon>Pseudomonadota</taxon>
        <taxon>Gammaproteobacteria</taxon>
        <taxon>Lysobacterales</taxon>
        <taxon>Lysobacteraceae</taxon>
        <taxon>Pseudoxanthomonas</taxon>
    </lineage>
</organism>
<feature type="modified residue" description="4-aspartylphosphate" evidence="8">
    <location>
        <position position="438"/>
    </location>
</feature>
<keyword evidence="8" id="KW-0597">Phosphoprotein</keyword>
<dbReference type="PANTHER" id="PTHR43065:SF46">
    <property type="entry name" value="C4-DICARBOXYLATE TRANSPORT SENSOR PROTEIN DCTB"/>
    <property type="match status" value="1"/>
</dbReference>
<gene>
    <name evidence="11" type="ORF">IAE60_14710</name>
</gene>
<dbReference type="InterPro" id="IPR005467">
    <property type="entry name" value="His_kinase_dom"/>
</dbReference>
<dbReference type="EMBL" id="CP060731">
    <property type="protein sequence ID" value="QNN77162.1"/>
    <property type="molecule type" value="Genomic_DNA"/>
</dbReference>
<evidence type="ECO:0000313" key="11">
    <source>
        <dbReference type="EMBL" id="QNN77162.1"/>
    </source>
</evidence>
<reference evidence="11 12" key="1">
    <citation type="submission" date="2020-08" db="EMBL/GenBank/DDBJ databases">
        <title>Streptomycin Non-resistant strain, P. mexicana.</title>
        <authorList>
            <person name="Ganesh-Kumar S."/>
            <person name="Zhe T."/>
            <person name="Yu Z."/>
            <person name="Min Y."/>
        </authorList>
    </citation>
    <scope>NUCLEOTIDE SEQUENCE [LARGE SCALE GENOMIC DNA]</scope>
    <source>
        <strain evidence="11 12">GTZY2</strain>
    </source>
</reference>
<evidence type="ECO:0000256" key="6">
    <source>
        <dbReference type="ARBA" id="ARBA00022840"/>
    </source>
</evidence>
<proteinExistence type="predicted"/>
<feature type="domain" description="Response regulatory" evidence="10">
    <location>
        <begin position="388"/>
        <end position="498"/>
    </location>
</feature>
<keyword evidence="7" id="KW-0902">Two-component regulatory system</keyword>
<dbReference type="PROSITE" id="PS50110">
    <property type="entry name" value="RESPONSE_REGULATORY"/>
    <property type="match status" value="2"/>
</dbReference>
<dbReference type="GO" id="GO:0000155">
    <property type="term" value="F:phosphorelay sensor kinase activity"/>
    <property type="evidence" value="ECO:0007669"/>
    <property type="project" value="InterPro"/>
</dbReference>
<dbReference type="CDD" id="cd00156">
    <property type="entry name" value="REC"/>
    <property type="match status" value="1"/>
</dbReference>
<evidence type="ECO:0000256" key="2">
    <source>
        <dbReference type="ARBA" id="ARBA00012438"/>
    </source>
</evidence>
<dbReference type="RefSeq" id="WP_187572819.1">
    <property type="nucleotide sequence ID" value="NZ_CP060731.1"/>
</dbReference>
<evidence type="ECO:0000256" key="8">
    <source>
        <dbReference type="PROSITE-ProRule" id="PRU00169"/>
    </source>
</evidence>
<dbReference type="InterPro" id="IPR004358">
    <property type="entry name" value="Sig_transdc_His_kin-like_C"/>
</dbReference>
<sequence>MPHSGAPLGRVRILLVEDSELDAELLIEQLLEAGLDAEFLRVDGAEDMRAALAGDPFDLVLSDMELPGFSGYQALDILRSHDPRLPFVFFSGTIGEEAAVRALQQGASDYVLKHTPARLPSAVARAIREARTEREREHAEKELMRSQRLDCLAMLAAGLSHDLRNILQPLLIVPDLLSTYSDDPKILRLGAVISESGKRGHEMADSMLSFVRGSRKASETISVAALFSAVQLLLQGSLSRQVRLVVEPPPEDLLIEGNYTEFQQCLINLCLNGIQAMAERGGQLTLSATPTVAADGQEYVVLRVSDEGTGMDEATRGQLFTPFFTTKASGTGLGLMSCKRIVESARGRIEVRSTLGSGTVFELHLPAPVADEWVGAEDAAFLDGGGRRILLVDGDATRLSLLGNALAAQGYDPVMAPDGANALQQIARNGLPALSVIDDDILLLSAADVLAVLKEAGFEGPVVRLREPDRQADDHDCAASVVKPVQVQALFGAIEHALGLRA</sequence>
<evidence type="ECO:0000256" key="4">
    <source>
        <dbReference type="ARBA" id="ARBA00022741"/>
    </source>
</evidence>
<feature type="modified residue" description="4-aspartylphosphate" evidence="8">
    <location>
        <position position="63"/>
    </location>
</feature>
<dbReference type="EC" id="2.7.13.3" evidence="2"/>
<dbReference type="GeneID" id="81472235"/>
<evidence type="ECO:0000256" key="3">
    <source>
        <dbReference type="ARBA" id="ARBA00022679"/>
    </source>
</evidence>
<dbReference type="PRINTS" id="PR00344">
    <property type="entry name" value="BCTRLSENSOR"/>
</dbReference>
<feature type="domain" description="Response regulatory" evidence="10">
    <location>
        <begin position="12"/>
        <end position="128"/>
    </location>
</feature>
<dbReference type="SMART" id="SM00387">
    <property type="entry name" value="HATPase_c"/>
    <property type="match status" value="1"/>
</dbReference>
<keyword evidence="4" id="KW-0547">Nucleotide-binding</keyword>
<evidence type="ECO:0000313" key="12">
    <source>
        <dbReference type="Proteomes" id="UP000515838"/>
    </source>
</evidence>
<dbReference type="SMART" id="SM00448">
    <property type="entry name" value="REC"/>
    <property type="match status" value="2"/>
</dbReference>
<evidence type="ECO:0000256" key="7">
    <source>
        <dbReference type="ARBA" id="ARBA00023012"/>
    </source>
</evidence>
<dbReference type="SUPFAM" id="SSF55874">
    <property type="entry name" value="ATPase domain of HSP90 chaperone/DNA topoisomerase II/histidine kinase"/>
    <property type="match status" value="1"/>
</dbReference>
<dbReference type="Pfam" id="PF02518">
    <property type="entry name" value="HATPase_c"/>
    <property type="match status" value="1"/>
</dbReference>
<dbReference type="InterPro" id="IPR011006">
    <property type="entry name" value="CheY-like_superfamily"/>
</dbReference>
<evidence type="ECO:0000259" key="10">
    <source>
        <dbReference type="PROSITE" id="PS50110"/>
    </source>
</evidence>
<dbReference type="Pfam" id="PF00072">
    <property type="entry name" value="Response_reg"/>
    <property type="match status" value="1"/>
</dbReference>
<dbReference type="Gene3D" id="3.30.565.10">
    <property type="entry name" value="Histidine kinase-like ATPase, C-terminal domain"/>
    <property type="match status" value="1"/>
</dbReference>
<dbReference type="InterPro" id="IPR036097">
    <property type="entry name" value="HisK_dim/P_sf"/>
</dbReference>
<comment type="catalytic activity">
    <reaction evidence="1">
        <text>ATP + protein L-histidine = ADP + protein N-phospho-L-histidine.</text>
        <dbReference type="EC" id="2.7.13.3"/>
    </reaction>
</comment>
<dbReference type="GO" id="GO:0005524">
    <property type="term" value="F:ATP binding"/>
    <property type="evidence" value="ECO:0007669"/>
    <property type="project" value="UniProtKB-KW"/>
</dbReference>
<accession>A0A7G9TAN7</accession>
<keyword evidence="5" id="KW-0418">Kinase</keyword>